<dbReference type="AlphaFoldDB" id="A0AA35PKX3"/>
<feature type="region of interest" description="Disordered" evidence="1">
    <location>
        <begin position="22"/>
        <end position="50"/>
    </location>
</feature>
<proteinExistence type="predicted"/>
<name>A0AA35PKX3_9SAUR</name>
<evidence type="ECO:0000313" key="3">
    <source>
        <dbReference type="Proteomes" id="UP001178461"/>
    </source>
</evidence>
<accession>A0AA35PKX3</accession>
<gene>
    <name evidence="2" type="ORF">PODLI_1B021754</name>
</gene>
<reference evidence="2" key="1">
    <citation type="submission" date="2022-12" db="EMBL/GenBank/DDBJ databases">
        <authorList>
            <person name="Alioto T."/>
            <person name="Alioto T."/>
            <person name="Gomez Garrido J."/>
        </authorList>
    </citation>
    <scope>NUCLEOTIDE SEQUENCE</scope>
</reference>
<evidence type="ECO:0000256" key="1">
    <source>
        <dbReference type="SAM" id="MobiDB-lite"/>
    </source>
</evidence>
<protein>
    <submittedName>
        <fullName evidence="2">Uncharacterized protein</fullName>
    </submittedName>
</protein>
<dbReference type="EMBL" id="OX395139">
    <property type="protein sequence ID" value="CAI5792776.1"/>
    <property type="molecule type" value="Genomic_DNA"/>
</dbReference>
<feature type="compositionally biased region" description="Low complexity" evidence="1">
    <location>
        <begin position="30"/>
        <end position="39"/>
    </location>
</feature>
<sequence length="100" mass="10996">MTYKQQKRQCMKDGPVSYFIEGDPLTQGCPTGRSRSTGRSPGGFGRSRSIAESLSAPAPSLCPPLLHDLQNGRRSFLSEIASPAICWLRGQSLHFKMEEP</sequence>
<dbReference type="Proteomes" id="UP001178461">
    <property type="component" value="Chromosome 14"/>
</dbReference>
<evidence type="ECO:0000313" key="2">
    <source>
        <dbReference type="EMBL" id="CAI5792776.1"/>
    </source>
</evidence>
<organism evidence="2 3">
    <name type="scientific">Podarcis lilfordi</name>
    <name type="common">Lilford's wall lizard</name>
    <dbReference type="NCBI Taxonomy" id="74358"/>
    <lineage>
        <taxon>Eukaryota</taxon>
        <taxon>Metazoa</taxon>
        <taxon>Chordata</taxon>
        <taxon>Craniata</taxon>
        <taxon>Vertebrata</taxon>
        <taxon>Euteleostomi</taxon>
        <taxon>Lepidosauria</taxon>
        <taxon>Squamata</taxon>
        <taxon>Bifurcata</taxon>
        <taxon>Unidentata</taxon>
        <taxon>Episquamata</taxon>
        <taxon>Laterata</taxon>
        <taxon>Lacertibaenia</taxon>
        <taxon>Lacertidae</taxon>
        <taxon>Podarcis</taxon>
    </lineage>
</organism>
<keyword evidence="3" id="KW-1185">Reference proteome</keyword>